<dbReference type="PANTHER" id="PTHR38340">
    <property type="entry name" value="S-LAYER PROTEIN"/>
    <property type="match status" value="1"/>
</dbReference>
<keyword evidence="2" id="KW-0964">Secreted</keyword>
<evidence type="ECO:0000256" key="2">
    <source>
        <dbReference type="ARBA" id="ARBA00022525"/>
    </source>
</evidence>
<dbReference type="OrthoDB" id="9773411at2"/>
<sequence>MSDQMQKTLSIYLVRFLSKVVPDDTQNVAINIFRKISKLENDSVAKSHFDKIRAIIESKSAVLDSMQNEIYHSLNLIPTSMEALYKNAAKLASELEELRKLEPLSIGDLKGKLIIEAEILLKQSFFMLGGGLAAGGAIAGAVRAGVIFRREITDGVESLWNQAFGENEAVQQNAVADTSDQDLAITTTLTEDGATQFVVTSNQAHHDQLTGNSDANVFMSQAGNDTLHGAGGDDILIGAAGADVLVGGDGSDTADYSGSSAGVVVNLETGTGAGGEAEGDQLISIEDVIGSAHADSLTGNGEANLLVGQGGADTLNGGAGEDVLVGGEGADVLDGGAGADLVDYSGSAAGVVVDLTTGTGQGGEAEGDTLTGLEHVIGSEHGDQITGTAEANALNGLAGDDVLIGGAGDDDLVGGEGADVLDGGAGFDTVYYTASDAGVVIDLSTGTGAGGEAAGDGLSGIENLVGSAHADSLTGSAEANLLSGLSGDDVLGGGDGADVLVGGAGADTLDGGMGEDLADYSGSDAGVVVDLRAGTGAGGEAAGDWLDGVDHVLGSLFDDQLLGQDGWGNLLSGGFGNDVLDGRSGADTLIGGAGDDALTGGADADVFGFAGAIGHDVISDFESGVDVISFAAEDEDFADGVSVLQAAEQVGEHVLIRLDDARSLTLANTQLTSLSDADFRIAA</sequence>
<evidence type="ECO:0000256" key="1">
    <source>
        <dbReference type="ARBA" id="ARBA00004613"/>
    </source>
</evidence>
<dbReference type="GO" id="GO:0005509">
    <property type="term" value="F:calcium ion binding"/>
    <property type="evidence" value="ECO:0007669"/>
    <property type="project" value="InterPro"/>
</dbReference>
<proteinExistence type="predicted"/>
<dbReference type="GO" id="GO:0005576">
    <property type="term" value="C:extracellular region"/>
    <property type="evidence" value="ECO:0007669"/>
    <property type="project" value="UniProtKB-SubCell"/>
</dbReference>
<dbReference type="PROSITE" id="PS00330">
    <property type="entry name" value="HEMOLYSIN_CALCIUM"/>
    <property type="match status" value="9"/>
</dbReference>
<dbReference type="PANTHER" id="PTHR38340:SF1">
    <property type="entry name" value="S-LAYER PROTEIN"/>
    <property type="match status" value="1"/>
</dbReference>
<dbReference type="EMBL" id="VOSK01000348">
    <property type="protein sequence ID" value="MPR30338.1"/>
    <property type="molecule type" value="Genomic_DNA"/>
</dbReference>
<dbReference type="InterPro" id="IPR001343">
    <property type="entry name" value="Hemolysn_Ca-bd"/>
</dbReference>
<comment type="subcellular location">
    <subcellularLocation>
        <location evidence="1">Secreted</location>
    </subcellularLocation>
</comment>
<reference evidence="3 4" key="1">
    <citation type="journal article" date="2019" name="Syst. Appl. Microbiol.">
        <title>Microvirga tunisiensis sp. nov., a root nodule symbiotic bacterium isolated from Lupinus micranthus and L. luteus grown in Northern Tunisia.</title>
        <authorList>
            <person name="Msaddak A."/>
            <person name="Rejili M."/>
            <person name="Duran D."/>
            <person name="Mars M."/>
            <person name="Palacios J.M."/>
            <person name="Ruiz-Argueso T."/>
            <person name="Rey L."/>
            <person name="Imperial J."/>
        </authorList>
    </citation>
    <scope>NUCLEOTIDE SEQUENCE [LARGE SCALE GENOMIC DNA]</scope>
    <source>
        <strain evidence="3 4">Lmie10</strain>
    </source>
</reference>
<dbReference type="Pfam" id="PF00353">
    <property type="entry name" value="HemolysinCabind"/>
    <property type="match status" value="6"/>
</dbReference>
<dbReference type="AlphaFoldDB" id="A0A5N7MTY1"/>
<dbReference type="InterPro" id="IPR050557">
    <property type="entry name" value="RTX_toxin/Mannuronan_C5-epim"/>
</dbReference>
<dbReference type="Gene3D" id="2.150.10.10">
    <property type="entry name" value="Serralysin-like metalloprotease, C-terminal"/>
    <property type="match status" value="5"/>
</dbReference>
<dbReference type="InterPro" id="IPR018511">
    <property type="entry name" value="Hemolysin-typ_Ca-bd_CS"/>
</dbReference>
<evidence type="ECO:0000313" key="4">
    <source>
        <dbReference type="Proteomes" id="UP000403266"/>
    </source>
</evidence>
<dbReference type="Proteomes" id="UP000403266">
    <property type="component" value="Unassembled WGS sequence"/>
</dbReference>
<protein>
    <submittedName>
        <fullName evidence="3">Calcium-binding protein</fullName>
    </submittedName>
</protein>
<accession>A0A5N7MTY1</accession>
<organism evidence="3 4">
    <name type="scientific">Microvirga tunisiensis</name>
    <dbReference type="NCBI Taxonomy" id="2108360"/>
    <lineage>
        <taxon>Bacteria</taxon>
        <taxon>Pseudomonadati</taxon>
        <taxon>Pseudomonadota</taxon>
        <taxon>Alphaproteobacteria</taxon>
        <taxon>Hyphomicrobiales</taxon>
        <taxon>Methylobacteriaceae</taxon>
        <taxon>Microvirga</taxon>
    </lineage>
</organism>
<name>A0A5N7MTY1_9HYPH</name>
<evidence type="ECO:0000313" key="3">
    <source>
        <dbReference type="EMBL" id="MPR30338.1"/>
    </source>
</evidence>
<keyword evidence="4" id="KW-1185">Reference proteome</keyword>
<dbReference type="SUPFAM" id="SSF51120">
    <property type="entry name" value="beta-Roll"/>
    <property type="match status" value="5"/>
</dbReference>
<gene>
    <name evidence="3" type="ORF">FS320_36230</name>
</gene>
<dbReference type="PRINTS" id="PR00313">
    <property type="entry name" value="CABNDNGRPT"/>
</dbReference>
<comment type="caution">
    <text evidence="3">The sequence shown here is derived from an EMBL/GenBank/DDBJ whole genome shotgun (WGS) entry which is preliminary data.</text>
</comment>
<dbReference type="InterPro" id="IPR011049">
    <property type="entry name" value="Serralysin-like_metalloprot_C"/>
</dbReference>